<feature type="signal peptide" evidence="4">
    <location>
        <begin position="1"/>
        <end position="25"/>
    </location>
</feature>
<keyword evidence="3" id="KW-0574">Periplasm</keyword>
<evidence type="ECO:0000256" key="3">
    <source>
        <dbReference type="ARBA" id="ARBA00022764"/>
    </source>
</evidence>
<dbReference type="Pfam" id="PF03480">
    <property type="entry name" value="DctP"/>
    <property type="match status" value="1"/>
</dbReference>
<evidence type="ECO:0000313" key="5">
    <source>
        <dbReference type="EMBL" id="SMO41264.1"/>
    </source>
</evidence>
<dbReference type="InterPro" id="IPR038404">
    <property type="entry name" value="TRAP_DctP_sf"/>
</dbReference>
<dbReference type="GO" id="GO:0055085">
    <property type="term" value="P:transmembrane transport"/>
    <property type="evidence" value="ECO:0007669"/>
    <property type="project" value="InterPro"/>
</dbReference>
<dbReference type="Proteomes" id="UP000316030">
    <property type="component" value="Unassembled WGS sequence"/>
</dbReference>
<keyword evidence="2 4" id="KW-0732">Signal</keyword>
<organism evidence="5 6">
    <name type="scientific">Thalassovita litoralis</name>
    <dbReference type="NCBI Taxonomy" id="1010611"/>
    <lineage>
        <taxon>Bacteria</taxon>
        <taxon>Pseudomonadati</taxon>
        <taxon>Pseudomonadota</taxon>
        <taxon>Alphaproteobacteria</taxon>
        <taxon>Rhodobacterales</taxon>
        <taxon>Roseobacteraceae</taxon>
        <taxon>Thalassovita</taxon>
    </lineage>
</organism>
<evidence type="ECO:0000256" key="1">
    <source>
        <dbReference type="ARBA" id="ARBA00004418"/>
    </source>
</evidence>
<evidence type="ECO:0000313" key="6">
    <source>
        <dbReference type="Proteomes" id="UP000316030"/>
    </source>
</evidence>
<dbReference type="PANTHER" id="PTHR33376">
    <property type="match status" value="1"/>
</dbReference>
<dbReference type="CDD" id="cd13665">
    <property type="entry name" value="PBP2_TRAP_Dctp3_4"/>
    <property type="match status" value="1"/>
</dbReference>
<dbReference type="OrthoDB" id="7822595at2"/>
<reference evidence="5 6" key="1">
    <citation type="submission" date="2017-05" db="EMBL/GenBank/DDBJ databases">
        <authorList>
            <person name="Varghese N."/>
            <person name="Submissions S."/>
        </authorList>
    </citation>
    <scope>NUCLEOTIDE SEQUENCE [LARGE SCALE GENOMIC DNA]</scope>
    <source>
        <strain evidence="5 6">DSM 29506</strain>
    </source>
</reference>
<dbReference type="PROSITE" id="PS51318">
    <property type="entry name" value="TAT"/>
    <property type="match status" value="1"/>
</dbReference>
<evidence type="ECO:0000256" key="2">
    <source>
        <dbReference type="ARBA" id="ARBA00022729"/>
    </source>
</evidence>
<dbReference type="RefSeq" id="WP_142491821.1">
    <property type="nucleotide sequence ID" value="NZ_FXTO01000002.1"/>
</dbReference>
<dbReference type="EMBL" id="FXTO01000002">
    <property type="protein sequence ID" value="SMO41264.1"/>
    <property type="molecule type" value="Genomic_DNA"/>
</dbReference>
<accession>A0A521B2D5</accession>
<dbReference type="PANTHER" id="PTHR33376:SF15">
    <property type="entry name" value="BLL6794 PROTEIN"/>
    <property type="match status" value="1"/>
</dbReference>
<sequence length="347" mass="37744">MNTIRRTLLAGLAAGAAFLATPLWAQEVTLKLHQFLPAQANVPKLVLDEWIQRVEAATGGKLKIEHYPSMQLGGKPPELMDQVQDGIVDLAWTVNGFTPGRFPRSEVFELPFLMTNAEATSRAFWELFEKEMKDTDYRDVHLIGGWVHGPGVMHTNTPVRSMEDMKGLKFRIPSRMAGFLLENLGAVPIGMPVTAIPEALSKGVIDGAVIPWEVTTALKVPELVHNHTEFADGYSFYTVTFTLAMNKDKYESLPDDIRAAIDANSGLEFSAFAGAQQAGADGAAREKAVAAGNTIITISPEDSEKWKAFAQPVYERWINDVTAKGIDGAALLAEAQALIAKHTAAGN</sequence>
<dbReference type="Gene3D" id="3.40.190.170">
    <property type="entry name" value="Bacterial extracellular solute-binding protein, family 7"/>
    <property type="match status" value="1"/>
</dbReference>
<name>A0A521B2D5_9RHOB</name>
<dbReference type="InterPro" id="IPR006311">
    <property type="entry name" value="TAT_signal"/>
</dbReference>
<dbReference type="AlphaFoldDB" id="A0A521B2D5"/>
<evidence type="ECO:0000256" key="4">
    <source>
        <dbReference type="SAM" id="SignalP"/>
    </source>
</evidence>
<comment type="subcellular location">
    <subcellularLocation>
        <location evidence="1">Periplasm</location>
    </subcellularLocation>
</comment>
<dbReference type="NCBIfam" id="NF037995">
    <property type="entry name" value="TRAP_S1"/>
    <property type="match status" value="1"/>
</dbReference>
<proteinExistence type="predicted"/>
<protein>
    <submittedName>
        <fullName evidence="5">TRAP-type C4-dicarboxylate transport system, substrate-binding protein</fullName>
    </submittedName>
</protein>
<dbReference type="InterPro" id="IPR018389">
    <property type="entry name" value="DctP_fam"/>
</dbReference>
<feature type="chain" id="PRO_5021938045" evidence="4">
    <location>
        <begin position="26"/>
        <end position="347"/>
    </location>
</feature>
<keyword evidence="6" id="KW-1185">Reference proteome</keyword>
<gene>
    <name evidence="5" type="ORF">SAMN06265173_10246</name>
</gene>
<dbReference type="GO" id="GO:0042597">
    <property type="term" value="C:periplasmic space"/>
    <property type="evidence" value="ECO:0007669"/>
    <property type="project" value="UniProtKB-SubCell"/>
</dbReference>